<organism evidence="1 2">
    <name type="scientific">Tanacetum coccineum</name>
    <dbReference type="NCBI Taxonomy" id="301880"/>
    <lineage>
        <taxon>Eukaryota</taxon>
        <taxon>Viridiplantae</taxon>
        <taxon>Streptophyta</taxon>
        <taxon>Embryophyta</taxon>
        <taxon>Tracheophyta</taxon>
        <taxon>Spermatophyta</taxon>
        <taxon>Magnoliopsida</taxon>
        <taxon>eudicotyledons</taxon>
        <taxon>Gunneridae</taxon>
        <taxon>Pentapetalae</taxon>
        <taxon>asterids</taxon>
        <taxon>campanulids</taxon>
        <taxon>Asterales</taxon>
        <taxon>Asteraceae</taxon>
        <taxon>Asteroideae</taxon>
        <taxon>Anthemideae</taxon>
        <taxon>Anthemidinae</taxon>
        <taxon>Tanacetum</taxon>
    </lineage>
</organism>
<keyword evidence="2" id="KW-1185">Reference proteome</keyword>
<proteinExistence type="predicted"/>
<comment type="caution">
    <text evidence="1">The sequence shown here is derived from an EMBL/GenBank/DDBJ whole genome shotgun (WGS) entry which is preliminary data.</text>
</comment>
<evidence type="ECO:0000313" key="2">
    <source>
        <dbReference type="Proteomes" id="UP001151760"/>
    </source>
</evidence>
<sequence>MVDFVPGRAVIDVAQRKRRKYMDKCVAVGYEFLPFSFFSLGELEADAVTLLKQIRKFSMTQDIGARVAIHIFNRICFAIAK</sequence>
<dbReference type="Proteomes" id="UP001151760">
    <property type="component" value="Unassembled WGS sequence"/>
</dbReference>
<dbReference type="EMBL" id="BQNB010009757">
    <property type="protein sequence ID" value="GJS67977.1"/>
    <property type="molecule type" value="Genomic_DNA"/>
</dbReference>
<gene>
    <name evidence="1" type="ORF">Tco_0682542</name>
</gene>
<evidence type="ECO:0000313" key="1">
    <source>
        <dbReference type="EMBL" id="GJS67977.1"/>
    </source>
</evidence>
<accession>A0ABQ4XT53</accession>
<reference evidence="1" key="2">
    <citation type="submission" date="2022-01" db="EMBL/GenBank/DDBJ databases">
        <authorList>
            <person name="Yamashiro T."/>
            <person name="Shiraishi A."/>
            <person name="Satake H."/>
            <person name="Nakayama K."/>
        </authorList>
    </citation>
    <scope>NUCLEOTIDE SEQUENCE</scope>
</reference>
<name>A0ABQ4XT53_9ASTR</name>
<protein>
    <submittedName>
        <fullName evidence="1">Uncharacterized protein</fullName>
    </submittedName>
</protein>
<reference evidence="1" key="1">
    <citation type="journal article" date="2022" name="Int. J. Mol. Sci.">
        <title>Draft Genome of Tanacetum Coccineum: Genomic Comparison of Closely Related Tanacetum-Family Plants.</title>
        <authorList>
            <person name="Yamashiro T."/>
            <person name="Shiraishi A."/>
            <person name="Nakayama K."/>
            <person name="Satake H."/>
        </authorList>
    </citation>
    <scope>NUCLEOTIDE SEQUENCE</scope>
</reference>